<dbReference type="InterPro" id="IPR021457">
    <property type="entry name" value="DUF3108"/>
</dbReference>
<evidence type="ECO:0000313" key="3">
    <source>
        <dbReference type="Proteomes" id="UP001482231"/>
    </source>
</evidence>
<dbReference type="RefSeq" id="WP_347308260.1">
    <property type="nucleotide sequence ID" value="NZ_JBAJEX010000005.1"/>
</dbReference>
<comment type="caution">
    <text evidence="2">The sequence shown here is derived from an EMBL/GenBank/DDBJ whole genome shotgun (WGS) entry which is preliminary data.</text>
</comment>
<accession>A0ABV0EEQ8</accession>
<gene>
    <name evidence="2" type="ORF">V6E02_07995</name>
</gene>
<feature type="chain" id="PRO_5046238582" evidence="1">
    <location>
        <begin position="18"/>
        <end position="228"/>
    </location>
</feature>
<keyword evidence="1" id="KW-0732">Signal</keyword>
<dbReference type="EMBL" id="JBAJEX010000005">
    <property type="protein sequence ID" value="MEO1767151.1"/>
    <property type="molecule type" value="Genomic_DNA"/>
</dbReference>
<evidence type="ECO:0000256" key="1">
    <source>
        <dbReference type="SAM" id="SignalP"/>
    </source>
</evidence>
<evidence type="ECO:0000313" key="2">
    <source>
        <dbReference type="EMBL" id="MEO1767151.1"/>
    </source>
</evidence>
<sequence>MVRWLGALLFLCAVAHAAPARLTLHYSLSRNGQEVAEVVETFSQAKGRYSIESVTRAVGVFRLLSQDSIRFLSTGQVTSMGLKPLHFEHHRGSREARRIIADFDWKTRTARFQHDGEIHSLPIPAGLQDRLSLMYQFMYLKLDASELLFQMSNGRSISRYQYRRVGEETLSTPAGTFRTVRFSRVGTADEDGTDVWLALDGLQLPVKVVFEEAHGARVTQILTSLTSE</sequence>
<reference evidence="2 3" key="1">
    <citation type="submission" date="2024-02" db="EMBL/GenBank/DDBJ databases">
        <title>New thermophilic sulfur-oxidizing bacteria from a hot springs of the Uzon caldera (Kamchatka, Russia).</title>
        <authorList>
            <person name="Dukat A.M."/>
            <person name="Elcheninov A.G."/>
            <person name="Frolov E.N."/>
        </authorList>
    </citation>
    <scope>NUCLEOTIDE SEQUENCE [LARGE SCALE GENOMIC DNA]</scope>
    <source>
        <strain evidence="2 3">AK1</strain>
    </source>
</reference>
<organism evidence="2 3">
    <name type="scientific">Thiobacter aerophilum</name>
    <dbReference type="NCBI Taxonomy" id="3121275"/>
    <lineage>
        <taxon>Bacteria</taxon>
        <taxon>Pseudomonadati</taxon>
        <taxon>Pseudomonadota</taxon>
        <taxon>Betaproteobacteria</taxon>
        <taxon>Burkholderiales</taxon>
        <taxon>Thiobacteraceae</taxon>
        <taxon>Thiobacter</taxon>
    </lineage>
</organism>
<dbReference type="Pfam" id="PF11306">
    <property type="entry name" value="DUF3108"/>
    <property type="match status" value="1"/>
</dbReference>
<dbReference type="Proteomes" id="UP001482231">
    <property type="component" value="Unassembled WGS sequence"/>
</dbReference>
<keyword evidence="3" id="KW-1185">Reference proteome</keyword>
<protein>
    <submittedName>
        <fullName evidence="2">DUF3108 domain-containing protein</fullName>
    </submittedName>
</protein>
<feature type="signal peptide" evidence="1">
    <location>
        <begin position="1"/>
        <end position="17"/>
    </location>
</feature>
<proteinExistence type="predicted"/>
<name>A0ABV0EEQ8_9BURK</name>